<feature type="compositionally biased region" description="Gly residues" evidence="1">
    <location>
        <begin position="104"/>
        <end position="132"/>
    </location>
</feature>
<sequence length="138" mass="14426">MVSRLEPRPRHAPRACLHHAGTPRPLAFRAHRPPRTRPPPLPRHSHPTPATHRLSSRLHAPCGRAGDEATGGGCGEWLAREARRWGAWGLAGVGGEETVRKGGGRGGAQWGRQGQGARGPAGVGGKGAGHAGAGRRGR</sequence>
<evidence type="ECO:0000313" key="3">
    <source>
        <dbReference type="Proteomes" id="UP000729402"/>
    </source>
</evidence>
<dbReference type="Proteomes" id="UP000729402">
    <property type="component" value="Unassembled WGS sequence"/>
</dbReference>
<keyword evidence="3" id="KW-1185">Reference proteome</keyword>
<reference evidence="2" key="1">
    <citation type="journal article" date="2021" name="bioRxiv">
        <title>Whole Genome Assembly and Annotation of Northern Wild Rice, Zizania palustris L., Supports a Whole Genome Duplication in the Zizania Genus.</title>
        <authorList>
            <person name="Haas M."/>
            <person name="Kono T."/>
            <person name="Macchietto M."/>
            <person name="Millas R."/>
            <person name="McGilp L."/>
            <person name="Shao M."/>
            <person name="Duquette J."/>
            <person name="Hirsch C.N."/>
            <person name="Kimball J."/>
        </authorList>
    </citation>
    <scope>NUCLEOTIDE SEQUENCE</scope>
    <source>
        <tissue evidence="2">Fresh leaf tissue</tissue>
    </source>
</reference>
<evidence type="ECO:0000256" key="1">
    <source>
        <dbReference type="SAM" id="MobiDB-lite"/>
    </source>
</evidence>
<name>A0A8J5V4D9_ZIZPA</name>
<dbReference type="EMBL" id="JAAALK010000289">
    <property type="protein sequence ID" value="KAG8050835.1"/>
    <property type="molecule type" value="Genomic_DNA"/>
</dbReference>
<reference evidence="2" key="2">
    <citation type="submission" date="2021-02" db="EMBL/GenBank/DDBJ databases">
        <authorList>
            <person name="Kimball J.A."/>
            <person name="Haas M.W."/>
            <person name="Macchietto M."/>
            <person name="Kono T."/>
            <person name="Duquette J."/>
            <person name="Shao M."/>
        </authorList>
    </citation>
    <scope>NUCLEOTIDE SEQUENCE</scope>
    <source>
        <tissue evidence="2">Fresh leaf tissue</tissue>
    </source>
</reference>
<gene>
    <name evidence="2" type="ORF">GUJ93_ZPchr0009g1206</name>
</gene>
<feature type="region of interest" description="Disordered" evidence="1">
    <location>
        <begin position="1"/>
        <end position="55"/>
    </location>
</feature>
<dbReference type="AlphaFoldDB" id="A0A8J5V4D9"/>
<evidence type="ECO:0000313" key="2">
    <source>
        <dbReference type="EMBL" id="KAG8050835.1"/>
    </source>
</evidence>
<organism evidence="2 3">
    <name type="scientific">Zizania palustris</name>
    <name type="common">Northern wild rice</name>
    <dbReference type="NCBI Taxonomy" id="103762"/>
    <lineage>
        <taxon>Eukaryota</taxon>
        <taxon>Viridiplantae</taxon>
        <taxon>Streptophyta</taxon>
        <taxon>Embryophyta</taxon>
        <taxon>Tracheophyta</taxon>
        <taxon>Spermatophyta</taxon>
        <taxon>Magnoliopsida</taxon>
        <taxon>Liliopsida</taxon>
        <taxon>Poales</taxon>
        <taxon>Poaceae</taxon>
        <taxon>BOP clade</taxon>
        <taxon>Oryzoideae</taxon>
        <taxon>Oryzeae</taxon>
        <taxon>Zizaniinae</taxon>
        <taxon>Zizania</taxon>
    </lineage>
</organism>
<proteinExistence type="predicted"/>
<feature type="region of interest" description="Disordered" evidence="1">
    <location>
        <begin position="94"/>
        <end position="138"/>
    </location>
</feature>
<protein>
    <submittedName>
        <fullName evidence="2">Uncharacterized protein</fullName>
    </submittedName>
</protein>
<comment type="caution">
    <text evidence="2">The sequence shown here is derived from an EMBL/GenBank/DDBJ whole genome shotgun (WGS) entry which is preliminary data.</text>
</comment>
<accession>A0A8J5V4D9</accession>